<proteinExistence type="predicted"/>
<accession>A0ABV9LN28</accession>
<feature type="transmembrane region" description="Helical" evidence="5">
    <location>
        <begin position="6"/>
        <end position="25"/>
    </location>
</feature>
<reference evidence="7" key="1">
    <citation type="journal article" date="2019" name="Int. J. Syst. Evol. Microbiol.">
        <title>The Global Catalogue of Microorganisms (GCM) 10K type strain sequencing project: providing services to taxonomists for standard genome sequencing and annotation.</title>
        <authorList>
            <consortium name="The Broad Institute Genomics Platform"/>
            <consortium name="The Broad Institute Genome Sequencing Center for Infectious Disease"/>
            <person name="Wu L."/>
            <person name="Ma J."/>
        </authorList>
    </citation>
    <scope>NUCLEOTIDE SEQUENCE [LARGE SCALE GENOMIC DNA]</scope>
    <source>
        <strain evidence="7">CCUG 62763</strain>
    </source>
</reference>
<feature type="transmembrane region" description="Helical" evidence="5">
    <location>
        <begin position="37"/>
        <end position="55"/>
    </location>
</feature>
<dbReference type="Pfam" id="PF04193">
    <property type="entry name" value="PQ-loop"/>
    <property type="match status" value="1"/>
</dbReference>
<dbReference type="InterPro" id="IPR006603">
    <property type="entry name" value="PQ-loop_rpt"/>
</dbReference>
<comment type="subcellular location">
    <subcellularLocation>
        <location evidence="1">Membrane</location>
        <topology evidence="1">Multi-pass membrane protein</topology>
    </subcellularLocation>
</comment>
<evidence type="ECO:0000256" key="3">
    <source>
        <dbReference type="ARBA" id="ARBA00022989"/>
    </source>
</evidence>
<keyword evidence="4 5" id="KW-0472">Membrane</keyword>
<evidence type="ECO:0000256" key="2">
    <source>
        <dbReference type="ARBA" id="ARBA00022692"/>
    </source>
</evidence>
<feature type="transmembrane region" description="Helical" evidence="5">
    <location>
        <begin position="118"/>
        <end position="138"/>
    </location>
</feature>
<evidence type="ECO:0000256" key="1">
    <source>
        <dbReference type="ARBA" id="ARBA00004141"/>
    </source>
</evidence>
<evidence type="ECO:0000313" key="6">
    <source>
        <dbReference type="EMBL" id="MFC4695561.1"/>
    </source>
</evidence>
<evidence type="ECO:0000256" key="5">
    <source>
        <dbReference type="SAM" id="Phobius"/>
    </source>
</evidence>
<evidence type="ECO:0000313" key="7">
    <source>
        <dbReference type="Proteomes" id="UP001596025"/>
    </source>
</evidence>
<organism evidence="6 7">
    <name type="scientific">Geodermatophilus arenarius</name>
    <dbReference type="NCBI Taxonomy" id="1137990"/>
    <lineage>
        <taxon>Bacteria</taxon>
        <taxon>Bacillati</taxon>
        <taxon>Actinomycetota</taxon>
        <taxon>Actinomycetes</taxon>
        <taxon>Geodermatophilales</taxon>
        <taxon>Geodermatophilaceae</taxon>
        <taxon>Geodermatophilus</taxon>
    </lineage>
</organism>
<dbReference type="Proteomes" id="UP001596025">
    <property type="component" value="Unassembled WGS sequence"/>
</dbReference>
<keyword evidence="7" id="KW-1185">Reference proteome</keyword>
<sequence>MPAVLGIVASTLSIAVVWPQVRLSCRHGRTRGLSPTGSWLAVALNLAWLTFGLLAHDPAQVVTNAVVGAGNAAVLAALLLTQPALRTRRVLARTASGAAGLAALAGGCLVAVDLGAAPAAAAAVLASVAAVVGVAAAVPQPLGLLRDRTQDVSGLSPVRWWLGAGSCAAWTGHGLAAGQVAVALSAAVGLACALVTCAVLASRRTPAPVVPLPVRRPVRPAEARPVLAAAA</sequence>
<keyword evidence="2 5" id="KW-0812">Transmembrane</keyword>
<dbReference type="Gene3D" id="1.20.1280.290">
    <property type="match status" value="2"/>
</dbReference>
<dbReference type="RefSeq" id="WP_387992689.1">
    <property type="nucleotide sequence ID" value="NZ_JBHSGR010000025.1"/>
</dbReference>
<protein>
    <submittedName>
        <fullName evidence="6">SemiSWEET transporter</fullName>
    </submittedName>
</protein>
<keyword evidence="3 5" id="KW-1133">Transmembrane helix</keyword>
<feature type="transmembrane region" description="Helical" evidence="5">
    <location>
        <begin position="90"/>
        <end position="112"/>
    </location>
</feature>
<name>A0ABV9LN28_9ACTN</name>
<evidence type="ECO:0000256" key="4">
    <source>
        <dbReference type="ARBA" id="ARBA00023136"/>
    </source>
</evidence>
<gene>
    <name evidence="6" type="ORF">ACFO3M_19325</name>
</gene>
<dbReference type="EMBL" id="JBHSGR010000025">
    <property type="protein sequence ID" value="MFC4695561.1"/>
    <property type="molecule type" value="Genomic_DNA"/>
</dbReference>
<feature type="transmembrane region" description="Helical" evidence="5">
    <location>
        <begin position="61"/>
        <end position="81"/>
    </location>
</feature>
<comment type="caution">
    <text evidence="6">The sequence shown here is derived from an EMBL/GenBank/DDBJ whole genome shotgun (WGS) entry which is preliminary data.</text>
</comment>
<dbReference type="NCBIfam" id="NF037967">
    <property type="entry name" value="SemiSWEET_1"/>
    <property type="match status" value="1"/>
</dbReference>
<feature type="transmembrane region" description="Helical" evidence="5">
    <location>
        <begin position="182"/>
        <end position="201"/>
    </location>
</feature>